<name>A0A392W0E6_9FABA</name>
<dbReference type="EMBL" id="LXQA011299228">
    <property type="protein sequence ID" value="MCI92375.1"/>
    <property type="molecule type" value="Genomic_DNA"/>
</dbReference>
<dbReference type="AlphaFoldDB" id="A0A392W0E6"/>
<accession>A0A392W0E6</accession>
<protein>
    <submittedName>
        <fullName evidence="1">Uncharacterized protein</fullName>
    </submittedName>
</protein>
<dbReference type="Proteomes" id="UP000265520">
    <property type="component" value="Unassembled WGS sequence"/>
</dbReference>
<organism evidence="1 2">
    <name type="scientific">Trifolium medium</name>
    <dbReference type="NCBI Taxonomy" id="97028"/>
    <lineage>
        <taxon>Eukaryota</taxon>
        <taxon>Viridiplantae</taxon>
        <taxon>Streptophyta</taxon>
        <taxon>Embryophyta</taxon>
        <taxon>Tracheophyta</taxon>
        <taxon>Spermatophyta</taxon>
        <taxon>Magnoliopsida</taxon>
        <taxon>eudicotyledons</taxon>
        <taxon>Gunneridae</taxon>
        <taxon>Pentapetalae</taxon>
        <taxon>rosids</taxon>
        <taxon>fabids</taxon>
        <taxon>Fabales</taxon>
        <taxon>Fabaceae</taxon>
        <taxon>Papilionoideae</taxon>
        <taxon>50 kb inversion clade</taxon>
        <taxon>NPAAA clade</taxon>
        <taxon>Hologalegina</taxon>
        <taxon>IRL clade</taxon>
        <taxon>Trifolieae</taxon>
        <taxon>Trifolium</taxon>
    </lineage>
</organism>
<reference evidence="1 2" key="1">
    <citation type="journal article" date="2018" name="Front. Plant Sci.">
        <title>Red Clover (Trifolium pratense) and Zigzag Clover (T. medium) - A Picture of Genomic Similarities and Differences.</title>
        <authorList>
            <person name="Dluhosova J."/>
            <person name="Istvanek J."/>
            <person name="Nedelnik J."/>
            <person name="Repkova J."/>
        </authorList>
    </citation>
    <scope>NUCLEOTIDE SEQUENCE [LARGE SCALE GENOMIC DNA]</scope>
    <source>
        <strain evidence="2">cv. 10/8</strain>
        <tissue evidence="1">Leaf</tissue>
    </source>
</reference>
<feature type="non-terminal residue" evidence="1">
    <location>
        <position position="33"/>
    </location>
</feature>
<sequence>MLPKGSPPLSIEGLKSKLSALWKSIGKWGLTSL</sequence>
<proteinExistence type="predicted"/>
<evidence type="ECO:0000313" key="2">
    <source>
        <dbReference type="Proteomes" id="UP000265520"/>
    </source>
</evidence>
<keyword evidence="2" id="KW-1185">Reference proteome</keyword>
<evidence type="ECO:0000313" key="1">
    <source>
        <dbReference type="EMBL" id="MCI92375.1"/>
    </source>
</evidence>
<comment type="caution">
    <text evidence="1">The sequence shown here is derived from an EMBL/GenBank/DDBJ whole genome shotgun (WGS) entry which is preliminary data.</text>
</comment>